<evidence type="ECO:0000256" key="4">
    <source>
        <dbReference type="PROSITE-ProRule" id="PRU00134"/>
    </source>
</evidence>
<sequence>MSQPNPRRFLLTRARVGSHLAYVKDVNGQPITFPHPGTIQTFVDSLANPVKLSRCSMFFAGITEIFCSFRETVAELRGTHPEIFVAAIKFIAHPRRKETLQAMASAALVCNCPEDFDKWVHDAAQHRPKTALEAGEQLFNSICYIIHKCLVDTKDLTPRSIRKGPQGFRGDMTSKWPTLAKLFRQSEKSLEAVGHRTWPSKSTDIFSNDPRAIVRALWVTFDAFPNAREPLFLLYALTQLARTVVNEELPRIPDWPQQLLDHTKNTLDTGSDQELRTFLAMQGVSFAMLTPWNPLQQREIVLLCSRALCMGTFKGKGDEQTFKLIRIANVAYELCDGANQLLGFKIDPEWPPLSPLISTTPYNPYTQYRDNPEGLRLEACEKLCLLSVSTECAAPDCRQSSIDLGRKLQMCSGCRVVGYCSKECQAAAWKHHEIPHKPACRLISKVNANIGVDWRKYQSSNEVRQTVKKRIDLVTKEDAKQIWDWGLRVGTWNDLLRVSPGGVDVSKFRQLMNSCYEMERLQLQRPQFS</sequence>
<accession>A0A0D7BUK9</accession>
<dbReference type="InterPro" id="IPR002893">
    <property type="entry name" value="Znf_MYND"/>
</dbReference>
<dbReference type="GO" id="GO:0008270">
    <property type="term" value="F:zinc ion binding"/>
    <property type="evidence" value="ECO:0007669"/>
    <property type="project" value="UniProtKB-KW"/>
</dbReference>
<keyword evidence="1" id="KW-0479">Metal-binding</keyword>
<evidence type="ECO:0000256" key="3">
    <source>
        <dbReference type="ARBA" id="ARBA00022833"/>
    </source>
</evidence>
<dbReference type="Proteomes" id="UP000054007">
    <property type="component" value="Unassembled WGS sequence"/>
</dbReference>
<dbReference type="Pfam" id="PF01753">
    <property type="entry name" value="zf-MYND"/>
    <property type="match status" value="1"/>
</dbReference>
<evidence type="ECO:0000313" key="6">
    <source>
        <dbReference type="EMBL" id="KIY74117.1"/>
    </source>
</evidence>
<dbReference type="EMBL" id="KN880432">
    <property type="protein sequence ID" value="KIY74117.1"/>
    <property type="molecule type" value="Genomic_DNA"/>
</dbReference>
<evidence type="ECO:0000313" key="7">
    <source>
        <dbReference type="Proteomes" id="UP000054007"/>
    </source>
</evidence>
<dbReference type="AlphaFoldDB" id="A0A0D7BUK9"/>
<name>A0A0D7BUK9_9AGAR</name>
<dbReference type="OrthoDB" id="3070889at2759"/>
<protein>
    <recommendedName>
        <fullName evidence="5">MYND-type domain-containing protein</fullName>
    </recommendedName>
</protein>
<evidence type="ECO:0000256" key="2">
    <source>
        <dbReference type="ARBA" id="ARBA00022771"/>
    </source>
</evidence>
<organism evidence="6 7">
    <name type="scientific">Cylindrobasidium torrendii FP15055 ss-10</name>
    <dbReference type="NCBI Taxonomy" id="1314674"/>
    <lineage>
        <taxon>Eukaryota</taxon>
        <taxon>Fungi</taxon>
        <taxon>Dikarya</taxon>
        <taxon>Basidiomycota</taxon>
        <taxon>Agaricomycotina</taxon>
        <taxon>Agaricomycetes</taxon>
        <taxon>Agaricomycetidae</taxon>
        <taxon>Agaricales</taxon>
        <taxon>Marasmiineae</taxon>
        <taxon>Physalacriaceae</taxon>
        <taxon>Cylindrobasidium</taxon>
    </lineage>
</organism>
<reference evidence="6 7" key="1">
    <citation type="journal article" date="2015" name="Fungal Genet. Biol.">
        <title>Evolution of novel wood decay mechanisms in Agaricales revealed by the genome sequences of Fistulina hepatica and Cylindrobasidium torrendii.</title>
        <authorList>
            <person name="Floudas D."/>
            <person name="Held B.W."/>
            <person name="Riley R."/>
            <person name="Nagy L.G."/>
            <person name="Koehler G."/>
            <person name="Ransdell A.S."/>
            <person name="Younus H."/>
            <person name="Chow J."/>
            <person name="Chiniquy J."/>
            <person name="Lipzen A."/>
            <person name="Tritt A."/>
            <person name="Sun H."/>
            <person name="Haridas S."/>
            <person name="LaButti K."/>
            <person name="Ohm R.A."/>
            <person name="Kues U."/>
            <person name="Blanchette R.A."/>
            <person name="Grigoriev I.V."/>
            <person name="Minto R.E."/>
            <person name="Hibbett D.S."/>
        </authorList>
    </citation>
    <scope>NUCLEOTIDE SEQUENCE [LARGE SCALE GENOMIC DNA]</scope>
    <source>
        <strain evidence="6 7">FP15055 ss-10</strain>
    </source>
</reference>
<gene>
    <name evidence="6" type="ORF">CYLTODRAFT_93832</name>
</gene>
<dbReference type="STRING" id="1314674.A0A0D7BUK9"/>
<dbReference type="PROSITE" id="PS50865">
    <property type="entry name" value="ZF_MYND_2"/>
    <property type="match status" value="1"/>
</dbReference>
<dbReference type="SUPFAM" id="SSF144232">
    <property type="entry name" value="HIT/MYND zinc finger-like"/>
    <property type="match status" value="1"/>
</dbReference>
<evidence type="ECO:0000259" key="5">
    <source>
        <dbReference type="PROSITE" id="PS50865"/>
    </source>
</evidence>
<dbReference type="Gene3D" id="6.10.140.2220">
    <property type="match status" value="1"/>
</dbReference>
<proteinExistence type="predicted"/>
<keyword evidence="7" id="KW-1185">Reference proteome</keyword>
<feature type="domain" description="MYND-type" evidence="5">
    <location>
        <begin position="394"/>
        <end position="440"/>
    </location>
</feature>
<keyword evidence="3" id="KW-0862">Zinc</keyword>
<evidence type="ECO:0000256" key="1">
    <source>
        <dbReference type="ARBA" id="ARBA00022723"/>
    </source>
</evidence>
<keyword evidence="2 4" id="KW-0863">Zinc-finger</keyword>